<dbReference type="Pfam" id="PF03938">
    <property type="entry name" value="OmpH"/>
    <property type="match status" value="1"/>
</dbReference>
<dbReference type="RefSeq" id="WP_119135287.1">
    <property type="nucleotide sequence ID" value="NZ_QXXQ01000007.1"/>
</dbReference>
<dbReference type="GO" id="GO:0051082">
    <property type="term" value="F:unfolded protein binding"/>
    <property type="evidence" value="ECO:0007669"/>
    <property type="project" value="InterPro"/>
</dbReference>
<gene>
    <name evidence="3" type="ORF">D2N39_13385</name>
</gene>
<feature type="compositionally biased region" description="Low complexity" evidence="1">
    <location>
        <begin position="184"/>
        <end position="207"/>
    </location>
</feature>
<dbReference type="EMBL" id="QXXQ01000007">
    <property type="protein sequence ID" value="RID91241.1"/>
    <property type="molecule type" value="Genomic_DNA"/>
</dbReference>
<dbReference type="InterPro" id="IPR005632">
    <property type="entry name" value="Chaperone_Skp"/>
</dbReference>
<evidence type="ECO:0000256" key="2">
    <source>
        <dbReference type="SAM" id="SignalP"/>
    </source>
</evidence>
<organism evidence="3 4">
    <name type="scientific">Gemmobacter lutimaris</name>
    <dbReference type="NCBI Taxonomy" id="2306023"/>
    <lineage>
        <taxon>Bacteria</taxon>
        <taxon>Pseudomonadati</taxon>
        <taxon>Pseudomonadota</taxon>
        <taxon>Alphaproteobacteria</taxon>
        <taxon>Rhodobacterales</taxon>
        <taxon>Paracoccaceae</taxon>
        <taxon>Gemmobacter</taxon>
    </lineage>
</organism>
<feature type="signal peptide" evidence="2">
    <location>
        <begin position="1"/>
        <end position="26"/>
    </location>
</feature>
<evidence type="ECO:0000256" key="1">
    <source>
        <dbReference type="SAM" id="MobiDB-lite"/>
    </source>
</evidence>
<keyword evidence="2" id="KW-0732">Signal</keyword>
<dbReference type="SUPFAM" id="SSF111384">
    <property type="entry name" value="OmpH-like"/>
    <property type="match status" value="1"/>
</dbReference>
<sequence length="207" mass="22288">MQRGLRQALSALIVGLSPAVAVPLLAQDTPEGPAFRSQIAVVQQDQLFARTLYGKAVQARIEAARQSLQSENQRIEAGLEEEERALTLRRPTMTPADFRKLADAFDSKVEGIRTAQEAKGRAVARQAEEDRQRFFQTAYPVLARLMAEIGAVALMDKSDIIISLEAIDVTDRAVARIDSALGDGSATEAPAESPAPEAPAAPGQPEQ</sequence>
<dbReference type="OrthoDB" id="7868372at2"/>
<dbReference type="InterPro" id="IPR024930">
    <property type="entry name" value="Skp_dom_sf"/>
</dbReference>
<feature type="region of interest" description="Disordered" evidence="1">
    <location>
        <begin position="181"/>
        <end position="207"/>
    </location>
</feature>
<evidence type="ECO:0000313" key="3">
    <source>
        <dbReference type="EMBL" id="RID91241.1"/>
    </source>
</evidence>
<comment type="caution">
    <text evidence="3">The sequence shown here is derived from an EMBL/GenBank/DDBJ whole genome shotgun (WGS) entry which is preliminary data.</text>
</comment>
<protein>
    <submittedName>
        <fullName evidence="3">OmpH family outer membrane protein</fullName>
    </submittedName>
</protein>
<evidence type="ECO:0000313" key="4">
    <source>
        <dbReference type="Proteomes" id="UP000266649"/>
    </source>
</evidence>
<dbReference type="Gene3D" id="3.30.910.20">
    <property type="entry name" value="Skp domain"/>
    <property type="match status" value="1"/>
</dbReference>
<name>A0A398BQP8_9RHOB</name>
<dbReference type="Proteomes" id="UP000266649">
    <property type="component" value="Unassembled WGS sequence"/>
</dbReference>
<dbReference type="SMART" id="SM00935">
    <property type="entry name" value="OmpH"/>
    <property type="match status" value="1"/>
</dbReference>
<keyword evidence="4" id="KW-1185">Reference proteome</keyword>
<proteinExistence type="predicted"/>
<dbReference type="AlphaFoldDB" id="A0A398BQP8"/>
<feature type="chain" id="PRO_5017361917" evidence="2">
    <location>
        <begin position="27"/>
        <end position="207"/>
    </location>
</feature>
<accession>A0A398BQP8</accession>
<reference evidence="3 4" key="1">
    <citation type="submission" date="2018-09" db="EMBL/GenBank/DDBJ databases">
        <title>Gemmobacter lutimaris sp. nov., a marine bacterium isolated from tidal flat.</title>
        <authorList>
            <person name="Lee D.W."/>
            <person name="Yoo Y."/>
            <person name="Kim J.-J."/>
            <person name="Kim B.S."/>
        </authorList>
    </citation>
    <scope>NUCLEOTIDE SEQUENCE [LARGE SCALE GENOMIC DNA]</scope>
    <source>
        <strain evidence="3 4">YJ-T1-11</strain>
    </source>
</reference>